<proteinExistence type="predicted"/>
<evidence type="ECO:0000313" key="1">
    <source>
        <dbReference type="EMBL" id="CAB4128301.1"/>
    </source>
</evidence>
<evidence type="ECO:0000313" key="2">
    <source>
        <dbReference type="EMBL" id="CAB4134195.1"/>
    </source>
</evidence>
<organism evidence="2">
    <name type="scientific">uncultured Caudovirales phage</name>
    <dbReference type="NCBI Taxonomy" id="2100421"/>
    <lineage>
        <taxon>Viruses</taxon>
        <taxon>Duplodnaviria</taxon>
        <taxon>Heunggongvirae</taxon>
        <taxon>Uroviricota</taxon>
        <taxon>Caudoviricetes</taxon>
        <taxon>Peduoviridae</taxon>
        <taxon>Maltschvirus</taxon>
        <taxon>Maltschvirus maltsch</taxon>
    </lineage>
</organism>
<dbReference type="EMBL" id="LR796285">
    <property type="protein sequence ID" value="CAB4134195.1"/>
    <property type="molecule type" value="Genomic_DNA"/>
</dbReference>
<gene>
    <name evidence="1" type="ORF">UFOVP101_28</name>
    <name evidence="2" type="ORF">UFOVP270_28</name>
</gene>
<name>A0A6J5LJ48_9CAUD</name>
<protein>
    <submittedName>
        <fullName evidence="2">Uncharacterized protein</fullName>
    </submittedName>
</protein>
<reference evidence="2" key="1">
    <citation type="submission" date="2020-04" db="EMBL/GenBank/DDBJ databases">
        <authorList>
            <person name="Chiriac C."/>
            <person name="Salcher M."/>
            <person name="Ghai R."/>
            <person name="Kavagutti S V."/>
        </authorList>
    </citation>
    <scope>NUCLEOTIDE SEQUENCE</scope>
</reference>
<dbReference type="EMBL" id="LR796232">
    <property type="protein sequence ID" value="CAB4128301.1"/>
    <property type="molecule type" value="Genomic_DNA"/>
</dbReference>
<sequence>MEMQYIKASNGKTYTVPADWDDERIYEHIKKQIKGHEANSMGNVEELVAQDANLIRNGKKPVNSQTATPKGEIALERFHDALRNLGAGAGESIYNAAQGIKPYLAMHNPKLLDANKMPNFQKAFGVREPNQVIQKIPESASYFIPGIGAEKALSKAPALARGLGTIAEQGVVQGGLASLFNPESRLESAGKAGGMGAGLQALINTATSRHPSLRALRYAIPRLGGAISGEEGARLMGLPPSMRTGGALLGLALGHAGSKLAPKILGRAPHAEGYAYDINEAIKHANPEEIKETINSAKRMGVHPGTPGQLTDDPILLANEKKAGVNKENIRLRHKYQEDIKANEERVNEAFKKGVYNEKEHKKLMDEAFDIAKPKKVPNNLLPNKHHDTYIRAIEFAKNNPELSAELSKSRPGSIGQYDVIRRALDKMLKTEPASKFNLRSARKDLSNVLKDFSDEYKTAMSYSEREKVAQDLSDLSKKNKLSGETFFQAIDDSKKLKNKILHTRDVEGAEQFLKDAHEVYKRRKSVDTTSLASNISEHGIPMSKSEAATFLRNAFNGKADNAMINMMYDPKTMSKVHKIIQGGDTEKFIIELAKALGKNKSQQLAREK</sequence>
<accession>A0A6J5LJ48</accession>